<evidence type="ECO:0000256" key="2">
    <source>
        <dbReference type="SAM" id="MobiDB-lite"/>
    </source>
</evidence>
<dbReference type="RefSeq" id="WP_150075518.1">
    <property type="nucleotide sequence ID" value="NZ_VWOX01000003.1"/>
</dbReference>
<evidence type="ECO:0000256" key="4">
    <source>
        <dbReference type="SAM" id="SignalP"/>
    </source>
</evidence>
<evidence type="ECO:0000313" key="6">
    <source>
        <dbReference type="Proteomes" id="UP000324479"/>
    </source>
</evidence>
<keyword evidence="1 4" id="KW-0732">Signal</keyword>
<keyword evidence="3" id="KW-0472">Membrane</keyword>
<proteinExistence type="predicted"/>
<name>A0A5M6DCG0_9BACT</name>
<feature type="region of interest" description="Disordered" evidence="2">
    <location>
        <begin position="405"/>
        <end position="428"/>
    </location>
</feature>
<gene>
    <name evidence="5" type="ORF">FYK55_06175</name>
</gene>
<organism evidence="5 6">
    <name type="scientific">Roseiconus nitratireducens</name>
    <dbReference type="NCBI Taxonomy" id="2605748"/>
    <lineage>
        <taxon>Bacteria</taxon>
        <taxon>Pseudomonadati</taxon>
        <taxon>Planctomycetota</taxon>
        <taxon>Planctomycetia</taxon>
        <taxon>Pirellulales</taxon>
        <taxon>Pirellulaceae</taxon>
        <taxon>Roseiconus</taxon>
    </lineage>
</organism>
<feature type="transmembrane region" description="Helical" evidence="3">
    <location>
        <begin position="728"/>
        <end position="749"/>
    </location>
</feature>
<evidence type="ECO:0008006" key="7">
    <source>
        <dbReference type="Google" id="ProtNLM"/>
    </source>
</evidence>
<comment type="caution">
    <text evidence="5">The sequence shown here is derived from an EMBL/GenBank/DDBJ whole genome shotgun (WGS) entry which is preliminary data.</text>
</comment>
<feature type="chain" id="PRO_5024275465" description="Cytochrome c-552/4 domain-containing protein" evidence="4">
    <location>
        <begin position="18"/>
        <end position="757"/>
    </location>
</feature>
<accession>A0A5M6DCG0</accession>
<dbReference type="InterPro" id="IPR036280">
    <property type="entry name" value="Multihaem_cyt_sf"/>
</dbReference>
<dbReference type="EMBL" id="VWOX01000003">
    <property type="protein sequence ID" value="KAA5545248.1"/>
    <property type="molecule type" value="Genomic_DNA"/>
</dbReference>
<sequence length="757" mass="82535">MAIALGGLLASAAPVRAAGDTKYAHSDSDSRYLHHIHLYDTNNRRITADSTTPYSSVNTCGRCHDYDTIAHGWHFNAFLPESDDGRQGEPWVWTDARTGTQLPLSYRDWPQTYDPRKIGIDQWMLTRKFGGRLPGGGVGVAPEEAEAPSQPQGDEPSDDAENEDSSETPVSRWPLTGSLEIDCLVCHSVSGKYDFNARREQIAAENFSWAATAALRIGTVDGEVSRIKDGADPDDEATQEKLPKVAYDQSVFASDGTVFVDLVRQPQNNACYQCHSNRTVNEQGIESRWTHDEDVHLRAGMQCVDCHRNGIDHHIVRGFPGEKRPDGQSMVTLSCAGCHLGSEFVEQLSTEVNLAANGKSAAADAEPADTKRADPELADPELADPELADTELADTELADTELADTEQADAGQNEQVEKERGTAPTREVTEIRSLAGRLGSPRPAHAGLPPVHFEKLSCTACHAGPLPRDQALGIMTSLAHSLGEKEHRSGQELPRILGPVYAKQPDGRIYPHRVMWPAFWAVIQDDTLRPLDPESVYDITRRSLRVRNDFQTEIVMPELRSSELKELIGEDRYRVDPQEWTDEETQKVQAARQAAGQELFQEKVAAALAAIQEELGVERAAYVSSGTVYATSADGEGIQKLEVQDPQATGMIRWPIAHRVRPAGWSLGITGCTECHSDSATLFTSTVAATGPGPEDGPPTAMAVLQGIDADQRLAWNQLFSGRATFKYAIAASLVVLAAVLLLGIGLLMGRRRSAGD</sequence>
<feature type="compositionally biased region" description="Acidic residues" evidence="2">
    <location>
        <begin position="376"/>
        <end position="386"/>
    </location>
</feature>
<keyword evidence="3" id="KW-1133">Transmembrane helix</keyword>
<evidence type="ECO:0000313" key="5">
    <source>
        <dbReference type="EMBL" id="KAA5545248.1"/>
    </source>
</evidence>
<keyword evidence="3" id="KW-0812">Transmembrane</keyword>
<feature type="compositionally biased region" description="Acidic residues" evidence="2">
    <location>
        <begin position="155"/>
        <end position="166"/>
    </location>
</feature>
<evidence type="ECO:0000256" key="3">
    <source>
        <dbReference type="SAM" id="Phobius"/>
    </source>
</evidence>
<feature type="signal peptide" evidence="4">
    <location>
        <begin position="1"/>
        <end position="17"/>
    </location>
</feature>
<dbReference type="InterPro" id="IPR051829">
    <property type="entry name" value="Multiheme_Cytochr_ET"/>
</dbReference>
<reference evidence="5 6" key="1">
    <citation type="submission" date="2019-08" db="EMBL/GenBank/DDBJ databases">
        <authorList>
            <person name="Dhanesh K."/>
            <person name="Kumar G."/>
            <person name="Sasikala C."/>
            <person name="Venkata Ramana C."/>
        </authorList>
    </citation>
    <scope>NUCLEOTIDE SEQUENCE [LARGE SCALE GENOMIC DNA]</scope>
    <source>
        <strain evidence="5 6">JC645</strain>
    </source>
</reference>
<dbReference type="Gene3D" id="1.10.1130.10">
    <property type="entry name" value="Flavocytochrome C3, Chain A"/>
    <property type="match status" value="1"/>
</dbReference>
<keyword evidence="6" id="KW-1185">Reference proteome</keyword>
<feature type="region of interest" description="Disordered" evidence="2">
    <location>
        <begin position="134"/>
        <end position="173"/>
    </location>
</feature>
<protein>
    <recommendedName>
        <fullName evidence="7">Cytochrome c-552/4 domain-containing protein</fullName>
    </recommendedName>
</protein>
<evidence type="ECO:0000256" key="1">
    <source>
        <dbReference type="ARBA" id="ARBA00022729"/>
    </source>
</evidence>
<dbReference type="Proteomes" id="UP000324479">
    <property type="component" value="Unassembled WGS sequence"/>
</dbReference>
<feature type="region of interest" description="Disordered" evidence="2">
    <location>
        <begin position="359"/>
        <end position="386"/>
    </location>
</feature>
<dbReference type="PANTHER" id="PTHR35038">
    <property type="entry name" value="DISSIMILATORY SULFITE REDUCTASE SIRA"/>
    <property type="match status" value="1"/>
</dbReference>
<dbReference type="AlphaFoldDB" id="A0A5M6DCG0"/>
<dbReference type="SUPFAM" id="SSF48695">
    <property type="entry name" value="Multiheme cytochromes"/>
    <property type="match status" value="1"/>
</dbReference>